<evidence type="ECO:0000256" key="10">
    <source>
        <dbReference type="ARBA" id="ARBA00023209"/>
    </source>
</evidence>
<feature type="active site" evidence="12">
    <location>
        <position position="401"/>
    </location>
</feature>
<keyword evidence="4 12" id="KW-0808">Transferase</keyword>
<dbReference type="SUPFAM" id="SSF56024">
    <property type="entry name" value="Phospholipase D/nuclease"/>
    <property type="match status" value="2"/>
</dbReference>
<feature type="active site" evidence="12">
    <location>
        <position position="220"/>
    </location>
</feature>
<dbReference type="InterPro" id="IPR027379">
    <property type="entry name" value="CLS_N"/>
</dbReference>
<feature type="transmembrane region" description="Helical" evidence="12">
    <location>
        <begin position="5"/>
        <end position="23"/>
    </location>
</feature>
<evidence type="ECO:0000256" key="7">
    <source>
        <dbReference type="ARBA" id="ARBA00022989"/>
    </source>
</evidence>
<evidence type="ECO:0000256" key="3">
    <source>
        <dbReference type="ARBA" id="ARBA00022516"/>
    </source>
</evidence>
<dbReference type="AlphaFoldDB" id="A0A4Q4KQG2"/>
<evidence type="ECO:0000256" key="11">
    <source>
        <dbReference type="ARBA" id="ARBA00023264"/>
    </source>
</evidence>
<keyword evidence="6" id="KW-0677">Repeat</keyword>
<keyword evidence="2 12" id="KW-1003">Cell membrane</keyword>
<evidence type="ECO:0000256" key="9">
    <source>
        <dbReference type="ARBA" id="ARBA00023136"/>
    </source>
</evidence>
<evidence type="ECO:0000256" key="6">
    <source>
        <dbReference type="ARBA" id="ARBA00022737"/>
    </source>
</evidence>
<dbReference type="PROSITE" id="PS50035">
    <property type="entry name" value="PLD"/>
    <property type="match status" value="2"/>
</dbReference>
<reference evidence="15 16" key="1">
    <citation type="submission" date="2019-02" db="EMBL/GenBank/DDBJ databases">
        <title>Genome sequence of the sea-ice species Brumimicrobium glaciale.</title>
        <authorList>
            <person name="Bowman J.P."/>
        </authorList>
    </citation>
    <scope>NUCLEOTIDE SEQUENCE [LARGE SCALE GENOMIC DNA]</scope>
    <source>
        <strain evidence="15 16">IC156</strain>
    </source>
</reference>
<dbReference type="InterPro" id="IPR022924">
    <property type="entry name" value="Cardiolipin_synthase"/>
</dbReference>
<evidence type="ECO:0000256" key="1">
    <source>
        <dbReference type="ARBA" id="ARBA00004651"/>
    </source>
</evidence>
<gene>
    <name evidence="15" type="primary">cls</name>
    <name evidence="15" type="ORF">ERX46_08715</name>
</gene>
<dbReference type="Pfam" id="PF13091">
    <property type="entry name" value="PLDc_2"/>
    <property type="match status" value="2"/>
</dbReference>
<feature type="active site" evidence="12">
    <location>
        <position position="222"/>
    </location>
</feature>
<feature type="active site" evidence="12">
    <location>
        <position position="227"/>
    </location>
</feature>
<dbReference type="HAMAP" id="MF_01916">
    <property type="entry name" value="Cardiolipin_synth_Cls"/>
    <property type="match status" value="1"/>
</dbReference>
<feature type="transmembrane region" description="Helical" evidence="12">
    <location>
        <begin position="35"/>
        <end position="56"/>
    </location>
</feature>
<keyword evidence="8 12" id="KW-0443">Lipid metabolism</keyword>
<protein>
    <recommendedName>
        <fullName evidence="12 13">Cardiolipin synthase</fullName>
        <shortName evidence="12">CL synthase</shortName>
        <ecNumber evidence="12 13">2.7.8.-</ecNumber>
    </recommendedName>
</protein>
<comment type="catalytic activity">
    <reaction evidence="12">
        <text>2 a 1,2-diacyl-sn-glycero-3-phospho-(1'-sn-glycerol) = a cardiolipin + glycerol</text>
        <dbReference type="Rhea" id="RHEA:31451"/>
        <dbReference type="ChEBI" id="CHEBI:17754"/>
        <dbReference type="ChEBI" id="CHEBI:62237"/>
        <dbReference type="ChEBI" id="CHEBI:64716"/>
    </reaction>
</comment>
<evidence type="ECO:0000313" key="15">
    <source>
        <dbReference type="EMBL" id="RYM34259.1"/>
    </source>
</evidence>
<dbReference type="GO" id="GO:0032049">
    <property type="term" value="P:cardiolipin biosynthetic process"/>
    <property type="evidence" value="ECO:0007669"/>
    <property type="project" value="UniProtKB-UniRule"/>
</dbReference>
<feature type="domain" description="PLD phosphodiesterase" evidence="14">
    <location>
        <begin position="215"/>
        <end position="242"/>
    </location>
</feature>
<keyword evidence="16" id="KW-1185">Reference proteome</keyword>
<organism evidence="15 16">
    <name type="scientific">Brumimicrobium glaciale</name>
    <dbReference type="NCBI Taxonomy" id="200475"/>
    <lineage>
        <taxon>Bacteria</taxon>
        <taxon>Pseudomonadati</taxon>
        <taxon>Bacteroidota</taxon>
        <taxon>Flavobacteriia</taxon>
        <taxon>Flavobacteriales</taxon>
        <taxon>Crocinitomicaceae</taxon>
        <taxon>Brumimicrobium</taxon>
    </lineage>
</organism>
<feature type="domain" description="PLD phosphodiesterase" evidence="14">
    <location>
        <begin position="396"/>
        <end position="423"/>
    </location>
</feature>
<keyword evidence="10 12" id="KW-0594">Phospholipid biosynthesis</keyword>
<accession>A0A4Q4KQG2</accession>
<feature type="active site" evidence="12">
    <location>
        <position position="403"/>
    </location>
</feature>
<comment type="similarity">
    <text evidence="12">Belongs to the phospholipase D family. Cardiolipin synthase subfamily.</text>
</comment>
<keyword evidence="5 12" id="KW-0812">Transmembrane</keyword>
<evidence type="ECO:0000256" key="12">
    <source>
        <dbReference type="HAMAP-Rule" id="MF_01916"/>
    </source>
</evidence>
<keyword evidence="9 12" id="KW-0472">Membrane</keyword>
<comment type="function">
    <text evidence="12">Catalyzes the reversible phosphatidyl group transfer from one phosphatidylglycerol molecule to another to form cardiolipin (CL) (diphosphatidylglycerol) and glycerol.</text>
</comment>
<proteinExistence type="inferred from homology"/>
<keyword evidence="11 12" id="KW-1208">Phospholipid metabolism</keyword>
<dbReference type="OrthoDB" id="9762009at2"/>
<dbReference type="Proteomes" id="UP000293952">
    <property type="component" value="Unassembled WGS sequence"/>
</dbReference>
<dbReference type="PANTHER" id="PTHR21248">
    <property type="entry name" value="CARDIOLIPIN SYNTHASE"/>
    <property type="match status" value="1"/>
</dbReference>
<evidence type="ECO:0000259" key="14">
    <source>
        <dbReference type="PROSITE" id="PS50035"/>
    </source>
</evidence>
<sequence>MSWWILQILYALLVILVCLRIIYDTQSFSKTLAYLLFVVMVPVVGVIFYLSFGINYRKRKMYTKKLVKDEELSKQLRKQVLAYSQTTYMGAKAILKDYKKLINMITSDSLSSISANNEVKLLFNGEKMFPEAIKALKRAKHHIHIQFYIFENDVIGNQIVDILIEKAREGVKVRFIYDDFGSKAVRGKMHKRLAAAGVKVFPFHRVIFIYFANRLNYRNHRKIIIIDGQEAFVGGINVSDKYINYPDAPHMYWRDTHIQIKGHAVFFLQHTFMCDWNFCAQDNLVPTDDYFPPPESFEIKDNKIVQIVASGPDSPVPTILYSLLQAINLAKEEVLITTPYFIPGESMIEALVVAALGGVKIKLLVPGVSDSNIVNAASRSYYAEILRAGVEIYVYQKGFVHAKTMVVDGRIAIVGTANMDYRSFDLNFEVNAIVYDEETAAELSAAFYQDIQEADQINPEQWFNRSKRSKLIEKTVRLVSPLL</sequence>
<name>A0A4Q4KQG2_9FLAO</name>
<feature type="active site" evidence="12">
    <location>
        <position position="408"/>
    </location>
</feature>
<keyword evidence="3 12" id="KW-0444">Lipid biosynthesis</keyword>
<dbReference type="InterPro" id="IPR001736">
    <property type="entry name" value="PLipase_D/transphosphatidylase"/>
</dbReference>
<dbReference type="EMBL" id="SETE01000003">
    <property type="protein sequence ID" value="RYM34259.1"/>
    <property type="molecule type" value="Genomic_DNA"/>
</dbReference>
<dbReference type="EC" id="2.7.8.-" evidence="12 13"/>
<dbReference type="GO" id="GO:0005886">
    <property type="term" value="C:plasma membrane"/>
    <property type="evidence" value="ECO:0007669"/>
    <property type="project" value="UniProtKB-SubCell"/>
</dbReference>
<dbReference type="PANTHER" id="PTHR21248:SF22">
    <property type="entry name" value="PHOSPHOLIPASE D"/>
    <property type="match status" value="1"/>
</dbReference>
<evidence type="ECO:0000256" key="4">
    <source>
        <dbReference type="ARBA" id="ARBA00022679"/>
    </source>
</evidence>
<dbReference type="GO" id="GO:0008808">
    <property type="term" value="F:cardiolipin synthase activity"/>
    <property type="evidence" value="ECO:0007669"/>
    <property type="project" value="UniProtKB-UniRule"/>
</dbReference>
<evidence type="ECO:0000313" key="16">
    <source>
        <dbReference type="Proteomes" id="UP000293952"/>
    </source>
</evidence>
<comment type="caution">
    <text evidence="15">The sequence shown here is derived from an EMBL/GenBank/DDBJ whole genome shotgun (WGS) entry which is preliminary data.</text>
</comment>
<dbReference type="SMART" id="SM00155">
    <property type="entry name" value="PLDc"/>
    <property type="match status" value="2"/>
</dbReference>
<dbReference type="InterPro" id="IPR025202">
    <property type="entry name" value="PLD-like_dom"/>
</dbReference>
<comment type="subcellular location">
    <subcellularLocation>
        <location evidence="1 12">Cell membrane</location>
        <topology evidence="1 12">Multi-pass membrane protein</topology>
    </subcellularLocation>
</comment>
<dbReference type="CDD" id="cd09110">
    <property type="entry name" value="PLDc_CLS_1"/>
    <property type="match status" value="1"/>
</dbReference>
<dbReference type="InterPro" id="IPR030874">
    <property type="entry name" value="Cardiolipin_synth_Firmi"/>
</dbReference>
<keyword evidence="7 12" id="KW-1133">Transmembrane helix</keyword>
<evidence type="ECO:0000256" key="2">
    <source>
        <dbReference type="ARBA" id="ARBA00022475"/>
    </source>
</evidence>
<dbReference type="Gene3D" id="3.30.870.10">
    <property type="entry name" value="Endonuclease Chain A"/>
    <property type="match status" value="2"/>
</dbReference>
<dbReference type="CDD" id="cd09112">
    <property type="entry name" value="PLDc_CLS_2"/>
    <property type="match status" value="1"/>
</dbReference>
<dbReference type="Pfam" id="PF13396">
    <property type="entry name" value="PLDc_N"/>
    <property type="match status" value="1"/>
</dbReference>
<evidence type="ECO:0000256" key="13">
    <source>
        <dbReference type="NCBIfam" id="TIGR04265"/>
    </source>
</evidence>
<evidence type="ECO:0000256" key="8">
    <source>
        <dbReference type="ARBA" id="ARBA00023098"/>
    </source>
</evidence>
<dbReference type="NCBIfam" id="TIGR04265">
    <property type="entry name" value="bac_cardiolipin"/>
    <property type="match status" value="1"/>
</dbReference>
<evidence type="ECO:0000256" key="5">
    <source>
        <dbReference type="ARBA" id="ARBA00022692"/>
    </source>
</evidence>